<organism evidence="2 3">
    <name type="scientific">Ophiobolus disseminans</name>
    <dbReference type="NCBI Taxonomy" id="1469910"/>
    <lineage>
        <taxon>Eukaryota</taxon>
        <taxon>Fungi</taxon>
        <taxon>Dikarya</taxon>
        <taxon>Ascomycota</taxon>
        <taxon>Pezizomycotina</taxon>
        <taxon>Dothideomycetes</taxon>
        <taxon>Pleosporomycetidae</taxon>
        <taxon>Pleosporales</taxon>
        <taxon>Pleosporineae</taxon>
        <taxon>Phaeosphaeriaceae</taxon>
        <taxon>Ophiobolus</taxon>
    </lineage>
</organism>
<dbReference type="EMBL" id="MU006225">
    <property type="protein sequence ID" value="KAF2826739.1"/>
    <property type="molecule type" value="Genomic_DNA"/>
</dbReference>
<feature type="compositionally biased region" description="Basic residues" evidence="1">
    <location>
        <begin position="268"/>
        <end position="279"/>
    </location>
</feature>
<evidence type="ECO:0000313" key="2">
    <source>
        <dbReference type="EMBL" id="KAF2826739.1"/>
    </source>
</evidence>
<feature type="compositionally biased region" description="Pro residues" evidence="1">
    <location>
        <begin position="351"/>
        <end position="367"/>
    </location>
</feature>
<feature type="compositionally biased region" description="Basic and acidic residues" evidence="1">
    <location>
        <begin position="283"/>
        <end position="314"/>
    </location>
</feature>
<feature type="region of interest" description="Disordered" evidence="1">
    <location>
        <begin position="435"/>
        <end position="478"/>
    </location>
</feature>
<feature type="compositionally biased region" description="Gly residues" evidence="1">
    <location>
        <begin position="462"/>
        <end position="478"/>
    </location>
</feature>
<protein>
    <recommendedName>
        <fullName evidence="4">CID domain-containing protein</fullName>
    </recommendedName>
</protein>
<gene>
    <name evidence="2" type="ORF">CC86DRAFT_369915</name>
</gene>
<evidence type="ECO:0008006" key="4">
    <source>
        <dbReference type="Google" id="ProtNLM"/>
    </source>
</evidence>
<dbReference type="Proteomes" id="UP000799424">
    <property type="component" value="Unassembled WGS sequence"/>
</dbReference>
<dbReference type="OrthoDB" id="21470at2759"/>
<accession>A0A6A7A1V9</accession>
<reference evidence="2" key="1">
    <citation type="journal article" date="2020" name="Stud. Mycol.">
        <title>101 Dothideomycetes genomes: a test case for predicting lifestyles and emergence of pathogens.</title>
        <authorList>
            <person name="Haridas S."/>
            <person name="Albert R."/>
            <person name="Binder M."/>
            <person name="Bloem J."/>
            <person name="Labutti K."/>
            <person name="Salamov A."/>
            <person name="Andreopoulos B."/>
            <person name="Baker S."/>
            <person name="Barry K."/>
            <person name="Bills G."/>
            <person name="Bluhm B."/>
            <person name="Cannon C."/>
            <person name="Castanera R."/>
            <person name="Culley D."/>
            <person name="Daum C."/>
            <person name="Ezra D."/>
            <person name="Gonzalez J."/>
            <person name="Henrissat B."/>
            <person name="Kuo A."/>
            <person name="Liang C."/>
            <person name="Lipzen A."/>
            <person name="Lutzoni F."/>
            <person name="Magnuson J."/>
            <person name="Mondo S."/>
            <person name="Nolan M."/>
            <person name="Ohm R."/>
            <person name="Pangilinan J."/>
            <person name="Park H.-J."/>
            <person name="Ramirez L."/>
            <person name="Alfaro M."/>
            <person name="Sun H."/>
            <person name="Tritt A."/>
            <person name="Yoshinaga Y."/>
            <person name="Zwiers L.-H."/>
            <person name="Turgeon B."/>
            <person name="Goodwin S."/>
            <person name="Spatafora J."/>
            <person name="Crous P."/>
            <person name="Grigoriev I."/>
        </authorList>
    </citation>
    <scope>NUCLEOTIDE SEQUENCE</scope>
    <source>
        <strain evidence="2">CBS 113818</strain>
    </source>
</reference>
<sequence>MAFVPELVELAAAYISEKESPAEKKLRAIINFWATNHLVSHEDFRALRDQADEALLVAQGAAPIRRRNYLLPEYHGDRNAPWHDLPAAYMLEHMIQAPNKPINPRRIKVAKLDKKPVSPHVRKLLDNYFENIDLKYVPTGDNPTGETKRHKLWLDPMGQLVKQEKETGETSTVCNGYGWSTKLCQDMQKDGVPETIQKAREEAQREEKMERPAPQQRRSERRVSPPLRRGRPSSSDSEYGRGRGRRSHSHHSSRSSSYDSRQNSRSNGRNHSRSRRHVSPRGQRRDSDGRGRNYNDRERDHARPPPRPYGRDESSSGQQWTGPPKRNSPINAGNSQYPAPPRNFNQGFSQPPQPPFSALPFPPPPVMPNQFPGQFSTQAFPPPFPPGAFPGNVPPPPPPPNYSGTYPPPLPNMTAMPNNQYNFNGNQMGGNVHGSNYGQGQGSFRGGRGGFRGNFQGSGSSSRGGYGGQQRGQRGGGW</sequence>
<evidence type="ECO:0000313" key="3">
    <source>
        <dbReference type="Proteomes" id="UP000799424"/>
    </source>
</evidence>
<feature type="compositionally biased region" description="Basic and acidic residues" evidence="1">
    <location>
        <begin position="199"/>
        <end position="223"/>
    </location>
</feature>
<proteinExistence type="predicted"/>
<keyword evidence="3" id="KW-1185">Reference proteome</keyword>
<dbReference type="AlphaFoldDB" id="A0A6A7A1V9"/>
<feature type="compositionally biased region" description="Low complexity" evidence="1">
    <location>
        <begin position="254"/>
        <end position="267"/>
    </location>
</feature>
<feature type="compositionally biased region" description="Pro residues" evidence="1">
    <location>
        <begin position="380"/>
        <end position="398"/>
    </location>
</feature>
<feature type="region of interest" description="Disordered" evidence="1">
    <location>
        <begin position="199"/>
        <end position="398"/>
    </location>
</feature>
<feature type="compositionally biased region" description="Low complexity" evidence="1">
    <location>
        <begin position="224"/>
        <end position="237"/>
    </location>
</feature>
<feature type="compositionally biased region" description="Gly residues" evidence="1">
    <location>
        <begin position="435"/>
        <end position="452"/>
    </location>
</feature>
<feature type="compositionally biased region" description="Basic residues" evidence="1">
    <location>
        <begin position="242"/>
        <end position="253"/>
    </location>
</feature>
<feature type="compositionally biased region" description="Polar residues" evidence="1">
    <location>
        <begin position="328"/>
        <end position="337"/>
    </location>
</feature>
<evidence type="ECO:0000256" key="1">
    <source>
        <dbReference type="SAM" id="MobiDB-lite"/>
    </source>
</evidence>
<name>A0A6A7A1V9_9PLEO</name>